<keyword evidence="10" id="KW-1185">Reference proteome</keyword>
<dbReference type="RefSeq" id="WP_354269805.1">
    <property type="nucleotide sequence ID" value="NZ_JBEPTQ010000001.1"/>
</dbReference>
<sequence length="550" mass="60000">MQLRTIAVTMIVIFATLAGYPCAAAISHGVDWTLWPAAVLTPPQWIAGWVHHYGVPNLTALAEMAESKSPAFAGGGLPQLLAIAAVPVAFLMMLPSKKNGPRKDPDAPHGEARWANRSERAAMDRGVEFGVDAETGAPIRVAVEGNALTIAPPRTRKTSGLLVPNLLFSSRKSWTGPAVVIDPKAEAFRAVAQRRRDSGRIVRCLDPMDLAGGDDRWNPLAGMNPKNIVYLQRVARALLPPSISEENAYFQNRAVDLVVAAMLAAHRSGNPTPLAISKLLSDGDKLAEALEGVDGVTASRVRTLLAMDAKTRDPILSTAQQSFQWCDDERLQDLTSNSTFSLSDLCTGEVDLFISLPTEDLEPLAPFLRWLLTDLFAAIRRNRVAERLIVFVDEARTLGKSRELVSAVGELPGYGASLWTFWQDRSQLIAVYGEDDAATLLRCSEFVTVSDPSMVDPDEREFWSRALGEYSILEVTRVSDKKGRDGSSEAPRALRLMTAEELGRLPSGELILFANSSRYAKRPVRLRKNRHDDQRFAPLAAAVGPVGTTT</sequence>
<comment type="caution">
    <text evidence="9">The sequence shown here is derived from an EMBL/GenBank/DDBJ whole genome shotgun (WGS) entry which is preliminary data.</text>
</comment>
<dbReference type="PANTHER" id="PTHR37937">
    <property type="entry name" value="CONJUGATIVE TRANSFER: DNA TRANSPORT"/>
    <property type="match status" value="1"/>
</dbReference>
<feature type="transmembrane region" description="Helical" evidence="8">
    <location>
        <begin position="71"/>
        <end position="94"/>
    </location>
</feature>
<keyword evidence="4 8" id="KW-0812">Transmembrane</keyword>
<dbReference type="SUPFAM" id="SSF52540">
    <property type="entry name" value="P-loop containing nucleoside triphosphate hydrolases"/>
    <property type="match status" value="1"/>
</dbReference>
<accession>A0ABV2RG82</accession>
<dbReference type="Proteomes" id="UP001549291">
    <property type="component" value="Unassembled WGS sequence"/>
</dbReference>
<evidence type="ECO:0000256" key="8">
    <source>
        <dbReference type="SAM" id="Phobius"/>
    </source>
</evidence>
<evidence type="ECO:0000256" key="4">
    <source>
        <dbReference type="ARBA" id="ARBA00022692"/>
    </source>
</evidence>
<keyword evidence="5 8" id="KW-1133">Transmembrane helix</keyword>
<comment type="subcellular location">
    <subcellularLocation>
        <location evidence="1">Cell membrane</location>
        <topology evidence="1">Multi-pass membrane protein</topology>
    </subcellularLocation>
</comment>
<dbReference type="InterPro" id="IPR051539">
    <property type="entry name" value="T4SS-coupling_protein"/>
</dbReference>
<evidence type="ECO:0000256" key="7">
    <source>
        <dbReference type="SAM" id="MobiDB-lite"/>
    </source>
</evidence>
<keyword evidence="3" id="KW-1003">Cell membrane</keyword>
<dbReference type="Pfam" id="PF02534">
    <property type="entry name" value="T4SS-DNA_transf"/>
    <property type="match status" value="1"/>
</dbReference>
<dbReference type="InterPro" id="IPR003688">
    <property type="entry name" value="TraG/VirD4"/>
</dbReference>
<gene>
    <name evidence="9" type="ORF">ABIF63_000044</name>
</gene>
<feature type="region of interest" description="Disordered" evidence="7">
    <location>
        <begin position="99"/>
        <end position="118"/>
    </location>
</feature>
<dbReference type="PANTHER" id="PTHR37937:SF1">
    <property type="entry name" value="CONJUGATIVE TRANSFER: DNA TRANSPORT"/>
    <property type="match status" value="1"/>
</dbReference>
<keyword evidence="6 8" id="KW-0472">Membrane</keyword>
<evidence type="ECO:0000313" key="10">
    <source>
        <dbReference type="Proteomes" id="UP001549291"/>
    </source>
</evidence>
<reference evidence="9 10" key="1">
    <citation type="submission" date="2024-06" db="EMBL/GenBank/DDBJ databases">
        <title>Genomic Encyclopedia of Type Strains, Phase V (KMG-V): Genome sequencing to study the core and pangenomes of soil and plant-associated prokaryotes.</title>
        <authorList>
            <person name="Whitman W."/>
        </authorList>
    </citation>
    <scope>NUCLEOTIDE SEQUENCE [LARGE SCALE GENOMIC DNA]</scope>
    <source>
        <strain evidence="9 10">USDA 160</strain>
    </source>
</reference>
<proteinExistence type="inferred from homology"/>
<evidence type="ECO:0000256" key="5">
    <source>
        <dbReference type="ARBA" id="ARBA00022989"/>
    </source>
</evidence>
<dbReference type="CDD" id="cd01127">
    <property type="entry name" value="TrwB_TraG_TraD_VirD4"/>
    <property type="match status" value="1"/>
</dbReference>
<feature type="compositionally biased region" description="Basic and acidic residues" evidence="7">
    <location>
        <begin position="101"/>
        <end position="118"/>
    </location>
</feature>
<evidence type="ECO:0000256" key="3">
    <source>
        <dbReference type="ARBA" id="ARBA00022475"/>
    </source>
</evidence>
<evidence type="ECO:0000256" key="2">
    <source>
        <dbReference type="ARBA" id="ARBA00008806"/>
    </source>
</evidence>
<protein>
    <submittedName>
        <fullName evidence="9">Type IV secretion system protein VirD4</fullName>
    </submittedName>
</protein>
<dbReference type="InterPro" id="IPR027417">
    <property type="entry name" value="P-loop_NTPase"/>
</dbReference>
<organism evidence="9 10">
    <name type="scientific">Bradyrhizobium japonicum</name>
    <dbReference type="NCBI Taxonomy" id="375"/>
    <lineage>
        <taxon>Bacteria</taxon>
        <taxon>Pseudomonadati</taxon>
        <taxon>Pseudomonadota</taxon>
        <taxon>Alphaproteobacteria</taxon>
        <taxon>Hyphomicrobiales</taxon>
        <taxon>Nitrobacteraceae</taxon>
        <taxon>Bradyrhizobium</taxon>
    </lineage>
</organism>
<evidence type="ECO:0000256" key="6">
    <source>
        <dbReference type="ARBA" id="ARBA00023136"/>
    </source>
</evidence>
<dbReference type="EMBL" id="JBEPTQ010000001">
    <property type="protein sequence ID" value="MET4715941.1"/>
    <property type="molecule type" value="Genomic_DNA"/>
</dbReference>
<evidence type="ECO:0000313" key="9">
    <source>
        <dbReference type="EMBL" id="MET4715941.1"/>
    </source>
</evidence>
<dbReference type="Gene3D" id="3.40.50.300">
    <property type="entry name" value="P-loop containing nucleotide triphosphate hydrolases"/>
    <property type="match status" value="1"/>
</dbReference>
<comment type="similarity">
    <text evidence="2">Belongs to the VirD4/TraG family.</text>
</comment>
<evidence type="ECO:0000256" key="1">
    <source>
        <dbReference type="ARBA" id="ARBA00004651"/>
    </source>
</evidence>
<name>A0ABV2RG82_BRAJP</name>